<dbReference type="PANTHER" id="PTHR39244">
    <property type="entry name" value="NATTERIN-4"/>
    <property type="match status" value="1"/>
</dbReference>
<dbReference type="CDD" id="cd23424">
    <property type="entry name" value="beta-trefoil_Ricin_BEL-like"/>
    <property type="match status" value="1"/>
</dbReference>
<evidence type="ECO:0000313" key="2">
    <source>
        <dbReference type="Proteomes" id="UP001175228"/>
    </source>
</evidence>
<dbReference type="InterPro" id="IPR053237">
    <property type="entry name" value="Natterin_C"/>
</dbReference>
<dbReference type="SUPFAM" id="SSF56973">
    <property type="entry name" value="Aerolisin/ETX pore-forming domain"/>
    <property type="match status" value="1"/>
</dbReference>
<organism evidence="1 2">
    <name type="scientific">Armillaria luteobubalina</name>
    <dbReference type="NCBI Taxonomy" id="153913"/>
    <lineage>
        <taxon>Eukaryota</taxon>
        <taxon>Fungi</taxon>
        <taxon>Dikarya</taxon>
        <taxon>Basidiomycota</taxon>
        <taxon>Agaricomycotina</taxon>
        <taxon>Agaricomycetes</taxon>
        <taxon>Agaricomycetidae</taxon>
        <taxon>Agaricales</taxon>
        <taxon>Marasmiineae</taxon>
        <taxon>Physalacriaceae</taxon>
        <taxon>Armillaria</taxon>
    </lineage>
</organism>
<dbReference type="Gene3D" id="2.80.10.50">
    <property type="match status" value="1"/>
</dbReference>
<dbReference type="EMBL" id="JAUEPU010000032">
    <property type="protein sequence ID" value="KAK0491885.1"/>
    <property type="molecule type" value="Genomic_DNA"/>
</dbReference>
<dbReference type="Gene3D" id="2.170.15.10">
    <property type="entry name" value="Proaerolysin, chain A, domain 3"/>
    <property type="match status" value="1"/>
</dbReference>
<evidence type="ECO:0000313" key="1">
    <source>
        <dbReference type="EMBL" id="KAK0491885.1"/>
    </source>
</evidence>
<proteinExistence type="predicted"/>
<dbReference type="InterPro" id="IPR004991">
    <property type="entry name" value="Aerolysin-like"/>
</dbReference>
<dbReference type="CDD" id="cd20215">
    <property type="entry name" value="PFM_LSL-like"/>
    <property type="match status" value="1"/>
</dbReference>
<comment type="caution">
    <text evidence="1">The sequence shown here is derived from an EMBL/GenBank/DDBJ whole genome shotgun (WGS) entry which is preliminary data.</text>
</comment>
<protein>
    <submittedName>
        <fullName evidence="1">Hemolytic lectin LSLc</fullName>
    </submittedName>
</protein>
<name>A0AA39PXL9_9AGAR</name>
<accession>A0AA39PXL9</accession>
<keyword evidence="2" id="KW-1185">Reference proteome</keyword>
<sequence>MSIYIPPEGLYFRLFAIESKCVLYSRPRPTPQVWQYKGDQEYEDQLFTLIHGTGNRAGLYAIKGKATGWMLYSRASPDPRVGHVDQNKMTDYCWFRFPVGVGEYSKDFRILCPASDYVLFSRLNQNPNFGNYTSKGVHGDQYFTMKFEDMVVKSVDYDVAQGKILDVTPRVLANQTLKNNTDYEQEMSFSFSESVTQTSKFEYSTGFTITVGMEFSVGIPLVAEGKISTSVSQSNVWTFGTEDSFSKTYTANFPVRAGPHTTVRGVSSVQQGTLEVPYTLHLVSKSAGVSVETKGIWRGVSSWALKHEIRVEEA</sequence>
<dbReference type="PANTHER" id="PTHR39244:SF5">
    <property type="entry name" value="NATTERIN-3-LIKE"/>
    <property type="match status" value="1"/>
</dbReference>
<dbReference type="Pfam" id="PF03318">
    <property type="entry name" value="ETX_MTX2"/>
    <property type="match status" value="1"/>
</dbReference>
<gene>
    <name evidence="1" type="ORF">EDD18DRAFT_1334498</name>
</gene>
<dbReference type="AlphaFoldDB" id="A0AA39PXL9"/>
<dbReference type="Proteomes" id="UP001175228">
    <property type="component" value="Unassembled WGS sequence"/>
</dbReference>
<reference evidence="1" key="1">
    <citation type="submission" date="2023-06" db="EMBL/GenBank/DDBJ databases">
        <authorList>
            <consortium name="Lawrence Berkeley National Laboratory"/>
            <person name="Ahrendt S."/>
            <person name="Sahu N."/>
            <person name="Indic B."/>
            <person name="Wong-Bajracharya J."/>
            <person name="Merenyi Z."/>
            <person name="Ke H.-M."/>
            <person name="Monk M."/>
            <person name="Kocsube S."/>
            <person name="Drula E."/>
            <person name="Lipzen A."/>
            <person name="Balint B."/>
            <person name="Henrissat B."/>
            <person name="Andreopoulos B."/>
            <person name="Martin F.M."/>
            <person name="Harder C.B."/>
            <person name="Rigling D."/>
            <person name="Ford K.L."/>
            <person name="Foster G.D."/>
            <person name="Pangilinan J."/>
            <person name="Papanicolaou A."/>
            <person name="Barry K."/>
            <person name="LaButti K."/>
            <person name="Viragh M."/>
            <person name="Koriabine M."/>
            <person name="Yan M."/>
            <person name="Riley R."/>
            <person name="Champramary S."/>
            <person name="Plett K.L."/>
            <person name="Tsai I.J."/>
            <person name="Slot J."/>
            <person name="Sipos G."/>
            <person name="Plett J."/>
            <person name="Nagy L.G."/>
            <person name="Grigoriev I.V."/>
        </authorList>
    </citation>
    <scope>NUCLEOTIDE SEQUENCE</scope>
    <source>
        <strain evidence="1">HWK02</strain>
    </source>
</reference>